<dbReference type="OrthoDB" id="57397at2759"/>
<evidence type="ECO:0000313" key="2">
    <source>
        <dbReference type="EMBL" id="EJK74934.1"/>
    </source>
</evidence>
<dbReference type="EMBL" id="AGNL01003247">
    <property type="protein sequence ID" value="EJK74934.1"/>
    <property type="molecule type" value="Genomic_DNA"/>
</dbReference>
<keyword evidence="3" id="KW-1185">Reference proteome</keyword>
<dbReference type="OMA" id="MCICTEV"/>
<sequence length="808" mass="90814">MREGAESLSNKTLETVEKMLEKNMPTNFVKEFVAIEDDIKLSDGSIEALRRQVAMNDFEGDSSGEKLVNDLTKKEGTEFVMLTGSFDQAMQQTRVNMTRRKVLAHNKLSAPHKQSVDVDKLGDKASDHVKNVVLGLSLGDGEYLIAIAWCTAEQTFRSNDEDRPLSRLCGLSMNGNLLPFVEAFIPSRQKWVFNWLWTVAFPSLLDPEALKKTCIILVDQDERNWEVIQSVLRTSDVYGCIAVARLCNWHKINRNFVVKVRVHKKSNEDRYFFDEVTKWLYSFSYSVKSIDQMDDSMAKLEAFCVMARKNEVSGNLVDATEKYIRESFKPDLSRLCQCYYSDIPHGNVASNSFSESNNAMLLSSANVKPNNKLNVTGRKINDAADRRYNQLKSDAVASLNKSSVAIGGKGAVGTPDSAVSQNIVDAMVKRAKLQYDLSQRHNCCVTESSDEHVNILVRPEDTNRTFNHLHPVYHQTHKVVCSKVEASDGNDYWCFSCGCNEDYHKEKCPCSHVYCALGSKPHESHFYPECTKQYEVCYGDPKYENFTRDCDVMRLNIMEYPGLLVPAGEFTVPPVDDIASVRKFLEKPADPCDVNSKLADKLDPEKVAEFKLAPRTRKRKRGSNPFTENLAQYEHIMKLIRSKEDQEFVADMFNKIEMGLYSRKRPSGDERTVTVPPGPLGVSVGYNEPGVQGARVTAVAQSSPLKSKVKPGDTIVANGDKLVKARRDLEEGQDDRERKLVIFSGPALEKRSPINRRAAAGLEMQPKLAEPLQNRLKSSVAPPEPNAEPFRASISMPPPSDVVPRLAY</sequence>
<feature type="region of interest" description="Disordered" evidence="1">
    <location>
        <begin position="761"/>
        <end position="808"/>
    </location>
</feature>
<organism evidence="2 3">
    <name type="scientific">Thalassiosira oceanica</name>
    <name type="common">Marine diatom</name>
    <dbReference type="NCBI Taxonomy" id="159749"/>
    <lineage>
        <taxon>Eukaryota</taxon>
        <taxon>Sar</taxon>
        <taxon>Stramenopiles</taxon>
        <taxon>Ochrophyta</taxon>
        <taxon>Bacillariophyta</taxon>
        <taxon>Coscinodiscophyceae</taxon>
        <taxon>Thalassiosirophycidae</taxon>
        <taxon>Thalassiosirales</taxon>
        <taxon>Thalassiosiraceae</taxon>
        <taxon>Thalassiosira</taxon>
    </lineage>
</organism>
<dbReference type="Proteomes" id="UP000266841">
    <property type="component" value="Unassembled WGS sequence"/>
</dbReference>
<evidence type="ECO:0000256" key="1">
    <source>
        <dbReference type="SAM" id="MobiDB-lite"/>
    </source>
</evidence>
<dbReference type="AlphaFoldDB" id="K0TCL4"/>
<comment type="caution">
    <text evidence="2">The sequence shown here is derived from an EMBL/GenBank/DDBJ whole genome shotgun (WGS) entry which is preliminary data.</text>
</comment>
<proteinExistence type="predicted"/>
<gene>
    <name evidence="2" type="ORF">THAOC_03360</name>
</gene>
<accession>K0TCL4</accession>
<reference evidence="2 3" key="1">
    <citation type="journal article" date="2012" name="Genome Biol.">
        <title>Genome and low-iron response of an oceanic diatom adapted to chronic iron limitation.</title>
        <authorList>
            <person name="Lommer M."/>
            <person name="Specht M."/>
            <person name="Roy A.S."/>
            <person name="Kraemer L."/>
            <person name="Andreson R."/>
            <person name="Gutowska M.A."/>
            <person name="Wolf J."/>
            <person name="Bergner S.V."/>
            <person name="Schilhabel M.B."/>
            <person name="Klostermeier U.C."/>
            <person name="Beiko R.G."/>
            <person name="Rosenstiel P."/>
            <person name="Hippler M."/>
            <person name="Laroche J."/>
        </authorList>
    </citation>
    <scope>NUCLEOTIDE SEQUENCE [LARGE SCALE GENOMIC DNA]</scope>
    <source>
        <strain evidence="2 3">CCMP1005</strain>
    </source>
</reference>
<name>K0TCL4_THAOC</name>
<protein>
    <submittedName>
        <fullName evidence="2">Uncharacterized protein</fullName>
    </submittedName>
</protein>
<evidence type="ECO:0000313" key="3">
    <source>
        <dbReference type="Proteomes" id="UP000266841"/>
    </source>
</evidence>